<evidence type="ECO:0008006" key="3">
    <source>
        <dbReference type="Google" id="ProtNLM"/>
    </source>
</evidence>
<reference evidence="1" key="2">
    <citation type="submission" date="2023-06" db="EMBL/GenBank/DDBJ databases">
        <authorList>
            <person name="Swenson N.G."/>
            <person name="Wegrzyn J.L."/>
            <person name="Mcevoy S.L."/>
        </authorList>
    </citation>
    <scope>NUCLEOTIDE SEQUENCE</scope>
    <source>
        <strain evidence="1">NS2018</strain>
        <tissue evidence="1">Leaf</tissue>
    </source>
</reference>
<dbReference type="PANTHER" id="PTHR33428">
    <property type="entry name" value="CHLOROPHYLLASE-2, CHLOROPLASTIC"/>
    <property type="match status" value="1"/>
</dbReference>
<keyword evidence="2" id="KW-1185">Reference proteome</keyword>
<dbReference type="Gene3D" id="3.40.50.1820">
    <property type="entry name" value="alpha/beta hydrolase"/>
    <property type="match status" value="1"/>
</dbReference>
<dbReference type="GO" id="GO:0015996">
    <property type="term" value="P:chlorophyll catabolic process"/>
    <property type="evidence" value="ECO:0007669"/>
    <property type="project" value="TreeGrafter"/>
</dbReference>
<reference evidence="1" key="1">
    <citation type="journal article" date="2022" name="Plant J.">
        <title>Strategies of tolerance reflected in two North American maple genomes.</title>
        <authorList>
            <person name="McEvoy S.L."/>
            <person name="Sezen U.U."/>
            <person name="Trouern-Trend A."/>
            <person name="McMahon S.M."/>
            <person name="Schaberg P.G."/>
            <person name="Yang J."/>
            <person name="Wegrzyn J.L."/>
            <person name="Swenson N.G."/>
        </authorList>
    </citation>
    <scope>NUCLEOTIDE SEQUENCE</scope>
    <source>
        <strain evidence="1">NS2018</strain>
    </source>
</reference>
<dbReference type="PANTHER" id="PTHR33428:SF10">
    <property type="entry name" value="CHLOROPHYLLASE-1"/>
    <property type="match status" value="1"/>
</dbReference>
<dbReference type="InterPro" id="IPR017395">
    <property type="entry name" value="Chlorophyllase-like"/>
</dbReference>
<organism evidence="1 2">
    <name type="scientific">Acer saccharum</name>
    <name type="common">Sugar maple</name>
    <dbReference type="NCBI Taxonomy" id="4024"/>
    <lineage>
        <taxon>Eukaryota</taxon>
        <taxon>Viridiplantae</taxon>
        <taxon>Streptophyta</taxon>
        <taxon>Embryophyta</taxon>
        <taxon>Tracheophyta</taxon>
        <taxon>Spermatophyta</taxon>
        <taxon>Magnoliopsida</taxon>
        <taxon>eudicotyledons</taxon>
        <taxon>Gunneridae</taxon>
        <taxon>Pentapetalae</taxon>
        <taxon>rosids</taxon>
        <taxon>malvids</taxon>
        <taxon>Sapindales</taxon>
        <taxon>Sapindaceae</taxon>
        <taxon>Hippocastanoideae</taxon>
        <taxon>Acereae</taxon>
        <taxon>Acer</taxon>
    </lineage>
</organism>
<sequence>MAAVVETKPVPVEAKPNESAAELPVFNLGSHTPTPITVGTSNISSPPKSLFIVSPIEQRSYPAILFSPGTSISNNAYSQLFQHVSSHGFIVVSPQLYSFMPPSGNNEVDLAAQVANWLPEGLKSNLPENVEADLNKLVLSGHSRGGTIAFALSLGYATNPEIRLDQFSALVAVDPVGGTNRCTELNPIVLSNNNFDLSCPVTAIGTGLAGVAKCMIPCAPESANHEKFYERSKAPKAHFVTKEYGHMDVLDDSPSNLRSWVMSKCMCANGKGPREAVRRTVGGLAVAFLKDLFSGNLKNGVLMKIVQDPSVAPALLDDVDFVQV</sequence>
<evidence type="ECO:0000313" key="2">
    <source>
        <dbReference type="Proteomes" id="UP001168877"/>
    </source>
</evidence>
<dbReference type="Pfam" id="PF07224">
    <property type="entry name" value="Chlorophyllase"/>
    <property type="match status" value="1"/>
</dbReference>
<proteinExistence type="predicted"/>
<dbReference type="InterPro" id="IPR029058">
    <property type="entry name" value="AB_hydrolase_fold"/>
</dbReference>
<dbReference type="Proteomes" id="UP001168877">
    <property type="component" value="Unassembled WGS sequence"/>
</dbReference>
<accession>A0AA39RTW2</accession>
<dbReference type="SUPFAM" id="SSF53474">
    <property type="entry name" value="alpha/beta-Hydrolases"/>
    <property type="match status" value="1"/>
</dbReference>
<dbReference type="EMBL" id="JAUESC010000384">
    <property type="protein sequence ID" value="KAK0580996.1"/>
    <property type="molecule type" value="Genomic_DNA"/>
</dbReference>
<name>A0AA39RTW2_ACESA</name>
<dbReference type="AlphaFoldDB" id="A0AA39RTW2"/>
<comment type="caution">
    <text evidence="1">The sequence shown here is derived from an EMBL/GenBank/DDBJ whole genome shotgun (WGS) entry which is preliminary data.</text>
</comment>
<protein>
    <recommendedName>
        <fullName evidence="3">Chlorophyllase</fullName>
    </recommendedName>
</protein>
<dbReference type="GO" id="GO:0047746">
    <property type="term" value="F:chlorophyllase activity"/>
    <property type="evidence" value="ECO:0007669"/>
    <property type="project" value="TreeGrafter"/>
</dbReference>
<gene>
    <name evidence="1" type="ORF">LWI29_008683</name>
</gene>
<evidence type="ECO:0000313" key="1">
    <source>
        <dbReference type="EMBL" id="KAK0580996.1"/>
    </source>
</evidence>